<comment type="caution">
    <text evidence="1">The sequence shown here is derived from an EMBL/GenBank/DDBJ whole genome shotgun (WGS) entry which is preliminary data.</text>
</comment>
<dbReference type="OrthoDB" id="411615at2759"/>
<proteinExistence type="predicted"/>
<protein>
    <submittedName>
        <fullName evidence="1">Uncharacterized protein</fullName>
    </submittedName>
</protein>
<accession>A0A4Y2EAQ5</accession>
<gene>
    <name evidence="1" type="ORF">AVEN_96672_1</name>
</gene>
<evidence type="ECO:0000313" key="1">
    <source>
        <dbReference type="EMBL" id="GBM25098.1"/>
    </source>
</evidence>
<keyword evidence="2" id="KW-1185">Reference proteome</keyword>
<organism evidence="1 2">
    <name type="scientific">Araneus ventricosus</name>
    <name type="common">Orbweaver spider</name>
    <name type="synonym">Epeira ventricosa</name>
    <dbReference type="NCBI Taxonomy" id="182803"/>
    <lineage>
        <taxon>Eukaryota</taxon>
        <taxon>Metazoa</taxon>
        <taxon>Ecdysozoa</taxon>
        <taxon>Arthropoda</taxon>
        <taxon>Chelicerata</taxon>
        <taxon>Arachnida</taxon>
        <taxon>Araneae</taxon>
        <taxon>Araneomorphae</taxon>
        <taxon>Entelegynae</taxon>
        <taxon>Araneoidea</taxon>
        <taxon>Araneidae</taxon>
        <taxon>Araneus</taxon>
    </lineage>
</organism>
<dbReference type="AlphaFoldDB" id="A0A4Y2EAQ5"/>
<dbReference type="Proteomes" id="UP000499080">
    <property type="component" value="Unassembled WGS sequence"/>
</dbReference>
<name>A0A4Y2EAQ5_ARAVE</name>
<reference evidence="1 2" key="1">
    <citation type="journal article" date="2019" name="Sci. Rep.">
        <title>Orb-weaving spider Araneus ventricosus genome elucidates the spidroin gene catalogue.</title>
        <authorList>
            <person name="Kono N."/>
            <person name="Nakamura H."/>
            <person name="Ohtoshi R."/>
            <person name="Moran D.A.P."/>
            <person name="Shinohara A."/>
            <person name="Yoshida Y."/>
            <person name="Fujiwara M."/>
            <person name="Mori M."/>
            <person name="Tomita M."/>
            <person name="Arakawa K."/>
        </authorList>
    </citation>
    <scope>NUCLEOTIDE SEQUENCE [LARGE SCALE GENOMIC DNA]</scope>
</reference>
<evidence type="ECO:0000313" key="2">
    <source>
        <dbReference type="Proteomes" id="UP000499080"/>
    </source>
</evidence>
<sequence length="162" mass="18678">MKICPVLKGYEKEPKNYCLYDPVPKTIKVLRNVVLNEENANLRISQPSSTFLFAIDEDDSNTEDSVDEVHYNLLNNSNSDNTGNYGLRPRNTLRVTVRYELNVADIVTPQTYEKALNSPQADNWKEPIKEDLNALEKKEMKRRISCLFQRQVMYSNRSGSSN</sequence>
<dbReference type="EMBL" id="BGPR01000531">
    <property type="protein sequence ID" value="GBM25098.1"/>
    <property type="molecule type" value="Genomic_DNA"/>
</dbReference>